<accession>A0A484AR78</accession>
<name>A0A484AR78_DRONA</name>
<protein>
    <submittedName>
        <fullName evidence="1">Uncharacterized protein</fullName>
    </submittedName>
</protein>
<organism evidence="1 2">
    <name type="scientific">Drosophila navojoa</name>
    <name type="common">Fruit fly</name>
    <dbReference type="NCBI Taxonomy" id="7232"/>
    <lineage>
        <taxon>Eukaryota</taxon>
        <taxon>Metazoa</taxon>
        <taxon>Ecdysozoa</taxon>
        <taxon>Arthropoda</taxon>
        <taxon>Hexapoda</taxon>
        <taxon>Insecta</taxon>
        <taxon>Pterygota</taxon>
        <taxon>Neoptera</taxon>
        <taxon>Endopterygota</taxon>
        <taxon>Diptera</taxon>
        <taxon>Brachycera</taxon>
        <taxon>Muscomorpha</taxon>
        <taxon>Ephydroidea</taxon>
        <taxon>Drosophilidae</taxon>
        <taxon>Drosophila</taxon>
    </lineage>
</organism>
<sequence>MIDLQGMRKGFDTEHQTAEQYLCSSYDFKMNCVTRPSCCSAEWALRKPNWWLGIAS</sequence>
<comment type="caution">
    <text evidence="1">The sequence shown here is derived from an EMBL/GenBank/DDBJ whole genome shotgun (WGS) entry which is preliminary data.</text>
</comment>
<proteinExistence type="predicted"/>
<evidence type="ECO:0000313" key="2">
    <source>
        <dbReference type="Proteomes" id="UP000295192"/>
    </source>
</evidence>
<dbReference type="AlphaFoldDB" id="A0A484AR78"/>
<dbReference type="EMBL" id="LSRL02013222">
    <property type="protein sequence ID" value="TDG38075.1"/>
    <property type="molecule type" value="Genomic_DNA"/>
</dbReference>
<gene>
    <name evidence="1" type="ORF">AWZ03_015503</name>
</gene>
<evidence type="ECO:0000313" key="1">
    <source>
        <dbReference type="EMBL" id="TDG38075.1"/>
    </source>
</evidence>
<keyword evidence="2" id="KW-1185">Reference proteome</keyword>
<dbReference type="Proteomes" id="UP000295192">
    <property type="component" value="Unassembled WGS sequence"/>
</dbReference>
<reference evidence="1 2" key="1">
    <citation type="journal article" date="2019" name="J. Hered.">
        <title>An Improved Genome Assembly for Drosophila navojoa, the Basal Species in the mojavensis Cluster.</title>
        <authorList>
            <person name="Vanderlinde T."/>
            <person name="Dupim E.G."/>
            <person name="Nazario-Yepiz N.O."/>
            <person name="Carvalho A.B."/>
        </authorList>
    </citation>
    <scope>NUCLEOTIDE SEQUENCE [LARGE SCALE GENOMIC DNA]</scope>
    <source>
        <strain evidence="1">Navoj_Jal97</strain>
        <tissue evidence="1">Whole organism</tissue>
    </source>
</reference>
<feature type="non-terminal residue" evidence="1">
    <location>
        <position position="56"/>
    </location>
</feature>